<keyword evidence="4" id="KW-1185">Reference proteome</keyword>
<sequence length="456" mass="51654">MDQQSEKIGANDVFRLLVWLCGLRGFASALVVLTHISRAWAGKLFWATKAQNTDPEILQLPFLRVLIQGRLGVSIFAFVTGYVCALKPLKLYRQDRHEAAFISISKSALRRFPRLFLPSAAATVLSWVICELGLYSVAKHADSSWINQVPPRMGSFFPAVGNLVYETGAIWIKRSNDYDRNQWTMLPLLQESIKVYAFLLAVAYIRPRYRMLASFAVFAYYWMGNDPVFGMLGFWGVFIAELQFEPATIRFINQQSFFASLLSAVLVVSGFFVASYPESHAEWMPWSDTLTKFLKPTLPVDPDMPRFSSGIGLMLAVLGIVLSPRVQELLSNRILLFFGKMGFAVYLLHGTLMKTILTWMIYGISVPADHSEAKHQPQLTRIQYPGHKTLFISLFFFFPILYSSAYAWTQYIDPWCERMTNKLVNTIKPEGIKGNGYIPMAGVQILLNGHETVHAP</sequence>
<keyword evidence="1" id="KW-0812">Transmembrane</keyword>
<reference evidence="3 4" key="1">
    <citation type="submission" date="2021-02" db="EMBL/GenBank/DDBJ databases">
        <title>Genome assembly of Pseudopithomyces chartarum.</title>
        <authorList>
            <person name="Jauregui R."/>
            <person name="Singh J."/>
            <person name="Voisey C."/>
        </authorList>
    </citation>
    <scope>NUCLEOTIDE SEQUENCE [LARGE SCALE GENOMIC DNA]</scope>
    <source>
        <strain evidence="3 4">AGR01</strain>
    </source>
</reference>
<dbReference type="EMBL" id="WVTA01000021">
    <property type="protein sequence ID" value="KAK3197334.1"/>
    <property type="molecule type" value="Genomic_DNA"/>
</dbReference>
<dbReference type="PANTHER" id="PTHR23028:SF128">
    <property type="entry name" value="ACYLTRANSFERASE 3 DOMAIN-CONTAINING PROTEIN"/>
    <property type="match status" value="1"/>
</dbReference>
<proteinExistence type="predicted"/>
<keyword evidence="1" id="KW-1133">Transmembrane helix</keyword>
<protein>
    <recommendedName>
        <fullName evidence="2">Acyltransferase 3 domain-containing protein</fullName>
    </recommendedName>
</protein>
<feature type="transmembrane region" description="Helical" evidence="1">
    <location>
        <begin position="256"/>
        <end position="276"/>
    </location>
</feature>
<dbReference type="InterPro" id="IPR050879">
    <property type="entry name" value="Acyltransferase_3"/>
</dbReference>
<feature type="transmembrane region" description="Helical" evidence="1">
    <location>
        <begin position="115"/>
        <end position="135"/>
    </location>
</feature>
<evidence type="ECO:0000259" key="2">
    <source>
        <dbReference type="Pfam" id="PF01757"/>
    </source>
</evidence>
<feature type="transmembrane region" description="Helical" evidence="1">
    <location>
        <begin position="12"/>
        <end position="36"/>
    </location>
</feature>
<feature type="transmembrane region" description="Helical" evidence="1">
    <location>
        <begin position="193"/>
        <end position="222"/>
    </location>
</feature>
<feature type="transmembrane region" description="Helical" evidence="1">
    <location>
        <begin position="390"/>
        <end position="409"/>
    </location>
</feature>
<evidence type="ECO:0000313" key="4">
    <source>
        <dbReference type="Proteomes" id="UP001280581"/>
    </source>
</evidence>
<gene>
    <name evidence="3" type="ORF">GRF29_1536g1448004</name>
</gene>
<feature type="transmembrane region" description="Helical" evidence="1">
    <location>
        <begin position="343"/>
        <end position="362"/>
    </location>
</feature>
<dbReference type="GO" id="GO:0016747">
    <property type="term" value="F:acyltransferase activity, transferring groups other than amino-acyl groups"/>
    <property type="evidence" value="ECO:0007669"/>
    <property type="project" value="InterPro"/>
</dbReference>
<accession>A0AAN6LLL5</accession>
<comment type="caution">
    <text evidence="3">The sequence shown here is derived from an EMBL/GenBank/DDBJ whole genome shotgun (WGS) entry which is preliminary data.</text>
</comment>
<organism evidence="3 4">
    <name type="scientific">Pseudopithomyces chartarum</name>
    <dbReference type="NCBI Taxonomy" id="1892770"/>
    <lineage>
        <taxon>Eukaryota</taxon>
        <taxon>Fungi</taxon>
        <taxon>Dikarya</taxon>
        <taxon>Ascomycota</taxon>
        <taxon>Pezizomycotina</taxon>
        <taxon>Dothideomycetes</taxon>
        <taxon>Pleosporomycetidae</taxon>
        <taxon>Pleosporales</taxon>
        <taxon>Massarineae</taxon>
        <taxon>Didymosphaeriaceae</taxon>
        <taxon>Pseudopithomyces</taxon>
    </lineage>
</organism>
<feature type="transmembrane region" description="Helical" evidence="1">
    <location>
        <begin position="228"/>
        <end position="244"/>
    </location>
</feature>
<dbReference type="PANTHER" id="PTHR23028">
    <property type="entry name" value="ACETYLTRANSFERASE"/>
    <property type="match status" value="1"/>
</dbReference>
<evidence type="ECO:0000256" key="1">
    <source>
        <dbReference type="SAM" id="Phobius"/>
    </source>
</evidence>
<dbReference type="AlphaFoldDB" id="A0AAN6LLL5"/>
<feature type="transmembrane region" description="Helical" evidence="1">
    <location>
        <begin position="65"/>
        <end position="86"/>
    </location>
</feature>
<feature type="domain" description="Acyltransferase 3" evidence="2">
    <location>
        <begin position="18"/>
        <end position="363"/>
    </location>
</feature>
<name>A0AAN6LLL5_9PLEO</name>
<dbReference type="Pfam" id="PF01757">
    <property type="entry name" value="Acyl_transf_3"/>
    <property type="match status" value="1"/>
</dbReference>
<dbReference type="InterPro" id="IPR002656">
    <property type="entry name" value="Acyl_transf_3_dom"/>
</dbReference>
<dbReference type="Proteomes" id="UP001280581">
    <property type="component" value="Unassembled WGS sequence"/>
</dbReference>
<keyword evidence="1" id="KW-0472">Membrane</keyword>
<evidence type="ECO:0000313" key="3">
    <source>
        <dbReference type="EMBL" id="KAK3197334.1"/>
    </source>
</evidence>